<accession>A0AAE5C305</accession>
<dbReference type="AlphaFoldDB" id="A0AAE5C305"/>
<organism evidence="1 2">
    <name type="scientific">Rhizobium ruizarguesonis</name>
    <dbReference type="NCBI Taxonomy" id="2081791"/>
    <lineage>
        <taxon>Bacteria</taxon>
        <taxon>Pseudomonadati</taxon>
        <taxon>Pseudomonadota</taxon>
        <taxon>Alphaproteobacteria</taxon>
        <taxon>Hyphomicrobiales</taxon>
        <taxon>Rhizobiaceae</taxon>
        <taxon>Rhizobium/Agrobacterium group</taxon>
        <taxon>Rhizobium</taxon>
    </lineage>
</organism>
<sequence length="190" mass="21432">MEVHYARVTNSLIGAGGATRLYGEALIADIPGKGTFYLLPVKHEKQGVLSQFWETAILLTLGIKSSIGMLKTEDFETMRKASGWMRLKTFSGSEYPAMISFHDESKPKTIFEIDPRRLDKVFPGVRITGLEIQITDEPVSTVLRDRLPWLNTPVGQEVFERDPPGKQRSYRDRPLGFKVTKAHFFGDGSR</sequence>
<proteinExistence type="predicted"/>
<gene>
    <name evidence="1" type="ORF">GR217_20455</name>
</gene>
<evidence type="ECO:0000313" key="2">
    <source>
        <dbReference type="Proteomes" id="UP000661163"/>
    </source>
</evidence>
<comment type="caution">
    <text evidence="1">The sequence shown here is derived from an EMBL/GenBank/DDBJ whole genome shotgun (WGS) entry which is preliminary data.</text>
</comment>
<dbReference type="EMBL" id="WUFC01000017">
    <property type="protein sequence ID" value="NEI50069.1"/>
    <property type="molecule type" value="Genomic_DNA"/>
</dbReference>
<reference evidence="1 2" key="1">
    <citation type="submission" date="2019-12" db="EMBL/GenBank/DDBJ databases">
        <title>Rhizobium genotypes associated with high levels of biological nitrogen fixation by grain legumes in a temperate-maritime cropping system.</title>
        <authorList>
            <person name="Maluk M."/>
            <person name="Francesc Ferrando Molina F."/>
            <person name="Lopez Del Egido L."/>
            <person name="Lafos M."/>
            <person name="Langarica-Fuentes A."/>
            <person name="Gebre Yohannes G."/>
            <person name="Young M.W."/>
            <person name="Martin P."/>
            <person name="Gantlett R."/>
            <person name="Kenicer G."/>
            <person name="Hawes C."/>
            <person name="Begg G.S."/>
            <person name="Quilliam R.S."/>
            <person name="Squire G.R."/>
            <person name="Poole P.S."/>
            <person name="Young P.W."/>
            <person name="Iannetta P.M."/>
            <person name="James E.K."/>
        </authorList>
    </citation>
    <scope>NUCLEOTIDE SEQUENCE [LARGE SCALE GENOMIC DNA]</scope>
    <source>
        <strain evidence="1 2">JHI985</strain>
    </source>
</reference>
<dbReference type="RefSeq" id="WP_164566337.1">
    <property type="nucleotide sequence ID" value="NZ_WUFC01000017.1"/>
</dbReference>
<evidence type="ECO:0000313" key="1">
    <source>
        <dbReference type="EMBL" id="NEI50069.1"/>
    </source>
</evidence>
<protein>
    <submittedName>
        <fullName evidence="1">Uncharacterized protein</fullName>
    </submittedName>
</protein>
<name>A0AAE5C305_9HYPH</name>
<dbReference type="Proteomes" id="UP000661163">
    <property type="component" value="Unassembled WGS sequence"/>
</dbReference>